<gene>
    <name evidence="1" type="ORF">GGQ64_004989</name>
</gene>
<dbReference type="EMBL" id="JACIEE010000013">
    <property type="protein sequence ID" value="MBB3979744.1"/>
    <property type="molecule type" value="Genomic_DNA"/>
</dbReference>
<name>A0A7W6GN94_9HYPH</name>
<comment type="caution">
    <text evidence="1">The sequence shown here is derived from an EMBL/GenBank/DDBJ whole genome shotgun (WGS) entry which is preliminary data.</text>
</comment>
<protein>
    <submittedName>
        <fullName evidence="1">Uncharacterized protein</fullName>
    </submittedName>
</protein>
<dbReference type="RefSeq" id="WP_210300420.1">
    <property type="nucleotide sequence ID" value="NZ_JACIEE010000013.1"/>
</dbReference>
<dbReference type="AlphaFoldDB" id="A0A7W6GN94"/>
<sequence length="63" mass="7150">MSNTIREWLRADAEQRIVDVFDDAKRGRVQRIVDREGVFELTFRADNGQNAADVLSRGGPSED</sequence>
<dbReference type="Proteomes" id="UP000574761">
    <property type="component" value="Unassembled WGS sequence"/>
</dbReference>
<organism evidence="1 2">
    <name type="scientific">Mycoplana azooxidifex</name>
    <dbReference type="NCBI Taxonomy" id="1636188"/>
    <lineage>
        <taxon>Bacteria</taxon>
        <taxon>Pseudomonadati</taxon>
        <taxon>Pseudomonadota</taxon>
        <taxon>Alphaproteobacteria</taxon>
        <taxon>Hyphomicrobiales</taxon>
        <taxon>Rhizobiaceae</taxon>
        <taxon>Mycoplana</taxon>
    </lineage>
</organism>
<proteinExistence type="predicted"/>
<keyword evidence="2" id="KW-1185">Reference proteome</keyword>
<reference evidence="1 2" key="1">
    <citation type="submission" date="2020-08" db="EMBL/GenBank/DDBJ databases">
        <title>Genomic Encyclopedia of Type Strains, Phase IV (KMG-IV): sequencing the most valuable type-strain genomes for metagenomic binning, comparative biology and taxonomic classification.</title>
        <authorList>
            <person name="Goeker M."/>
        </authorList>
    </citation>
    <scope>NUCLEOTIDE SEQUENCE [LARGE SCALE GENOMIC DNA]</scope>
    <source>
        <strain evidence="1 2">DSM 100211</strain>
    </source>
</reference>
<evidence type="ECO:0000313" key="2">
    <source>
        <dbReference type="Proteomes" id="UP000574761"/>
    </source>
</evidence>
<accession>A0A7W6GN94</accession>
<evidence type="ECO:0000313" key="1">
    <source>
        <dbReference type="EMBL" id="MBB3979744.1"/>
    </source>
</evidence>